<feature type="transmembrane region" description="Helical" evidence="6">
    <location>
        <begin position="166"/>
        <end position="183"/>
    </location>
</feature>
<feature type="transmembrane region" description="Helical" evidence="6">
    <location>
        <begin position="238"/>
        <end position="260"/>
    </location>
</feature>
<keyword evidence="2" id="KW-1003">Cell membrane</keyword>
<feature type="transmembrane region" description="Helical" evidence="6">
    <location>
        <begin position="12"/>
        <end position="34"/>
    </location>
</feature>
<name>A0ABD6CLB8_9EURY</name>
<dbReference type="AlphaFoldDB" id="A0ABD6CLB8"/>
<dbReference type="Gene3D" id="1.20.1740.10">
    <property type="entry name" value="Amino acid/polyamine transporter I"/>
    <property type="match status" value="1"/>
</dbReference>
<accession>A0ABD6CLB8</accession>
<keyword evidence="8" id="KW-1185">Reference proteome</keyword>
<comment type="subcellular location">
    <subcellularLocation>
        <location evidence="1">Cell membrane</location>
        <topology evidence="1">Multi-pass membrane protein</topology>
    </subcellularLocation>
</comment>
<keyword evidence="5 6" id="KW-0472">Membrane</keyword>
<feature type="transmembrane region" description="Helical" evidence="6">
    <location>
        <begin position="280"/>
        <end position="301"/>
    </location>
</feature>
<organism evidence="7 8">
    <name type="scientific">Halobellus rarus</name>
    <dbReference type="NCBI Taxonomy" id="1126237"/>
    <lineage>
        <taxon>Archaea</taxon>
        <taxon>Methanobacteriati</taxon>
        <taxon>Methanobacteriota</taxon>
        <taxon>Stenosarchaea group</taxon>
        <taxon>Halobacteria</taxon>
        <taxon>Halobacteriales</taxon>
        <taxon>Haloferacaceae</taxon>
        <taxon>Halobellus</taxon>
    </lineage>
</organism>
<evidence type="ECO:0000256" key="3">
    <source>
        <dbReference type="ARBA" id="ARBA00022692"/>
    </source>
</evidence>
<evidence type="ECO:0000313" key="7">
    <source>
        <dbReference type="EMBL" id="MFD1597907.1"/>
    </source>
</evidence>
<feature type="transmembrane region" description="Helical" evidence="6">
    <location>
        <begin position="344"/>
        <end position="362"/>
    </location>
</feature>
<keyword evidence="3 6" id="KW-0812">Transmembrane</keyword>
<dbReference type="GO" id="GO:0005886">
    <property type="term" value="C:plasma membrane"/>
    <property type="evidence" value="ECO:0007669"/>
    <property type="project" value="UniProtKB-SubCell"/>
</dbReference>
<gene>
    <name evidence="7" type="ORF">ACFSBX_02905</name>
</gene>
<feature type="transmembrane region" description="Helical" evidence="6">
    <location>
        <begin position="203"/>
        <end position="226"/>
    </location>
</feature>
<dbReference type="Proteomes" id="UP001597085">
    <property type="component" value="Unassembled WGS sequence"/>
</dbReference>
<evidence type="ECO:0000256" key="5">
    <source>
        <dbReference type="ARBA" id="ARBA00023136"/>
    </source>
</evidence>
<feature type="transmembrane region" description="Helical" evidence="6">
    <location>
        <begin position="40"/>
        <end position="64"/>
    </location>
</feature>
<dbReference type="EMBL" id="JBHUDK010000002">
    <property type="protein sequence ID" value="MFD1597907.1"/>
    <property type="molecule type" value="Genomic_DNA"/>
</dbReference>
<dbReference type="InterPro" id="IPR002293">
    <property type="entry name" value="AA/rel_permease1"/>
</dbReference>
<sequence length="487" mass="49693">MASETETQLERTLGLTEASMIGVGTMVGAGIFVLPGSAAALAGPASAAAFVIAGGIAMLTALSASELATAMPASGGPYHFINKGLGPLFGSIAGLGNWLGLAFATAFYAVGFGNYVAPLAAGLNLNLGIVAAVPLSGAQIGGVVATSAFIAVNYLSTDGTGDLQNVIVIVLLAILGLFMALGATQVRFAELTPFFPQATGPSAILPTTALVFVSYLGFAQVATVAGEIKEPSTNLPRAMVGSVLLVTVIYAVSMLVLLGVVPLDRVAGEGTAIAVGARAVFGGFGIGVVGVGLLTFGGLLATASSANASVLSASRINYAMGRDGLMDQRLSAIHDRFNTPYRSIALTGALILVFIVAGRVNALAKAGSVLHLLVYGLLNVSLIAMRETEAMGYDPGFEVPGYPVVPVLGALLSFGLIGFMDLQQILLAGALVVAGVVWYLAYVRKRVEDTSALARYRSPPDVEVEVEVDFDLSTDDGATTQERGTDV</sequence>
<feature type="transmembrane region" description="Helical" evidence="6">
    <location>
        <begin position="129"/>
        <end position="154"/>
    </location>
</feature>
<dbReference type="InterPro" id="IPR050367">
    <property type="entry name" value="APC_superfamily"/>
</dbReference>
<keyword evidence="4 6" id="KW-1133">Transmembrane helix</keyword>
<evidence type="ECO:0000313" key="8">
    <source>
        <dbReference type="Proteomes" id="UP001597085"/>
    </source>
</evidence>
<protein>
    <submittedName>
        <fullName evidence="7">APC family permease</fullName>
    </submittedName>
</protein>
<feature type="transmembrane region" description="Helical" evidence="6">
    <location>
        <begin position="368"/>
        <end position="385"/>
    </location>
</feature>
<feature type="transmembrane region" description="Helical" evidence="6">
    <location>
        <begin position="85"/>
        <end position="109"/>
    </location>
</feature>
<dbReference type="Pfam" id="PF13520">
    <property type="entry name" value="AA_permease_2"/>
    <property type="match status" value="1"/>
</dbReference>
<proteinExistence type="predicted"/>
<feature type="transmembrane region" description="Helical" evidence="6">
    <location>
        <begin position="397"/>
        <end position="419"/>
    </location>
</feature>
<dbReference type="PANTHER" id="PTHR42770:SF11">
    <property type="entry name" value="INNER MEMBRANE TRANSPORT PROTEIN YBAT"/>
    <property type="match status" value="1"/>
</dbReference>
<evidence type="ECO:0000256" key="6">
    <source>
        <dbReference type="SAM" id="Phobius"/>
    </source>
</evidence>
<dbReference type="RefSeq" id="WP_256421289.1">
    <property type="nucleotide sequence ID" value="NZ_JANHDI010000007.1"/>
</dbReference>
<reference evidence="7 8" key="1">
    <citation type="journal article" date="2019" name="Int. J. Syst. Evol. Microbiol.">
        <title>The Global Catalogue of Microorganisms (GCM) 10K type strain sequencing project: providing services to taxonomists for standard genome sequencing and annotation.</title>
        <authorList>
            <consortium name="The Broad Institute Genomics Platform"/>
            <consortium name="The Broad Institute Genome Sequencing Center for Infectious Disease"/>
            <person name="Wu L."/>
            <person name="Ma J."/>
        </authorList>
    </citation>
    <scope>NUCLEOTIDE SEQUENCE [LARGE SCALE GENOMIC DNA]</scope>
    <source>
        <strain evidence="7 8">CGMCC 1.12121</strain>
    </source>
</reference>
<feature type="transmembrane region" description="Helical" evidence="6">
    <location>
        <begin position="425"/>
        <end position="443"/>
    </location>
</feature>
<dbReference type="PANTHER" id="PTHR42770">
    <property type="entry name" value="AMINO ACID TRANSPORTER-RELATED"/>
    <property type="match status" value="1"/>
</dbReference>
<evidence type="ECO:0000256" key="2">
    <source>
        <dbReference type="ARBA" id="ARBA00022475"/>
    </source>
</evidence>
<comment type="caution">
    <text evidence="7">The sequence shown here is derived from an EMBL/GenBank/DDBJ whole genome shotgun (WGS) entry which is preliminary data.</text>
</comment>
<evidence type="ECO:0000256" key="1">
    <source>
        <dbReference type="ARBA" id="ARBA00004651"/>
    </source>
</evidence>
<dbReference type="PIRSF" id="PIRSF006060">
    <property type="entry name" value="AA_transporter"/>
    <property type="match status" value="1"/>
</dbReference>
<evidence type="ECO:0000256" key="4">
    <source>
        <dbReference type="ARBA" id="ARBA00022989"/>
    </source>
</evidence>